<dbReference type="GO" id="GO:0005886">
    <property type="term" value="C:plasma membrane"/>
    <property type="evidence" value="ECO:0007669"/>
    <property type="project" value="UniProtKB-SubCell"/>
</dbReference>
<keyword evidence="4" id="KW-1003">Cell membrane</keyword>
<sequence length="447" mass="50716">MGPSASLSLVAMFHLVRSKDFYEMETEYNKNMLPGKDVDVSLSLHINRISGVDESKEEIALDVFLHVYWEDPRIWILGNASQVELTWDKDPKFWIPDLYIRQLREMKVLTLFQDLASIRLYDNSTLRISIGATIIIKCDMDFVLYPLDVQTCAVDFGSYKYTLTDMKFHWRDDPLIFPSDFGDGFRLPRYVVSFVTDNRLNVIYYGDVGNHSTARLVITLSRELRSHLLESYLPSTLFVVMSWGSFVVMPEVVPGRMVLLVTTLLSLVTMFDTIRNNSPSALELKCIEVWLISCTLFVFLALVEYFIVLFGMRYDKHWRHKKHDLDGGGGAPSRLPLFGSNKVHATSGNDVSGEEDSVGATAKAQLPAPQQQMLMTNNNGPAQVVTSAGKLRFQLVARHVILYCGSPRGTLDQVSLALFPLCFVLFSVMYWISYINESRRKSLAAVV</sequence>
<dbReference type="AlphaFoldDB" id="A0A6G0TG19"/>
<feature type="domain" description="Neurotransmitter-gated ion-channel ligand-binding" evidence="12">
    <location>
        <begin position="26"/>
        <end position="179"/>
    </location>
</feature>
<dbReference type="Pfam" id="PF02931">
    <property type="entry name" value="Neur_chan_LBD"/>
    <property type="match status" value="1"/>
</dbReference>
<dbReference type="InterPro" id="IPR006029">
    <property type="entry name" value="Neurotrans-gated_channel_TM"/>
</dbReference>
<evidence type="ECO:0000256" key="1">
    <source>
        <dbReference type="ARBA" id="ARBA00004141"/>
    </source>
</evidence>
<evidence type="ECO:0000259" key="13">
    <source>
        <dbReference type="Pfam" id="PF02932"/>
    </source>
</evidence>
<evidence type="ECO:0000256" key="6">
    <source>
        <dbReference type="ARBA" id="ARBA00022729"/>
    </source>
</evidence>
<dbReference type="Gene3D" id="1.20.58.390">
    <property type="entry name" value="Neurotransmitter-gated ion-channel transmembrane domain"/>
    <property type="match status" value="1"/>
</dbReference>
<dbReference type="InterPro" id="IPR038050">
    <property type="entry name" value="Neuro_actylchol_rec"/>
</dbReference>
<keyword evidence="5 11" id="KW-0812">Transmembrane</keyword>
<feature type="domain" description="Neurotransmitter-gated ion-channel transmembrane" evidence="13">
    <location>
        <begin position="232"/>
        <end position="313"/>
    </location>
</feature>
<dbReference type="OrthoDB" id="6667051at2759"/>
<dbReference type="GO" id="GO:0099095">
    <property type="term" value="F:ligand-gated monoatomic anion channel activity"/>
    <property type="evidence" value="ECO:0007669"/>
    <property type="project" value="UniProtKB-ARBA"/>
</dbReference>
<keyword evidence="9 11" id="KW-0472">Membrane</keyword>
<feature type="transmembrane region" description="Helical" evidence="11">
    <location>
        <begin position="416"/>
        <end position="433"/>
    </location>
</feature>
<feature type="transmembrane region" description="Helical" evidence="11">
    <location>
        <begin position="289"/>
        <end position="312"/>
    </location>
</feature>
<dbReference type="Proteomes" id="UP000475862">
    <property type="component" value="Unassembled WGS sequence"/>
</dbReference>
<dbReference type="InterPro" id="IPR018000">
    <property type="entry name" value="Neurotransmitter_ion_chnl_CS"/>
</dbReference>
<dbReference type="GO" id="GO:0005230">
    <property type="term" value="F:extracellular ligand-gated monoatomic ion channel activity"/>
    <property type="evidence" value="ECO:0007669"/>
    <property type="project" value="InterPro"/>
</dbReference>
<dbReference type="Pfam" id="PF02932">
    <property type="entry name" value="Neur_chan_memb"/>
    <property type="match status" value="1"/>
</dbReference>
<evidence type="ECO:0000313" key="15">
    <source>
        <dbReference type="Proteomes" id="UP000475862"/>
    </source>
</evidence>
<evidence type="ECO:0000256" key="5">
    <source>
        <dbReference type="ARBA" id="ARBA00022692"/>
    </source>
</evidence>
<evidence type="ECO:0000256" key="11">
    <source>
        <dbReference type="SAM" id="Phobius"/>
    </source>
</evidence>
<evidence type="ECO:0000313" key="14">
    <source>
        <dbReference type="EMBL" id="KAE9531640.1"/>
    </source>
</evidence>
<feature type="transmembrane region" description="Helical" evidence="11">
    <location>
        <begin position="232"/>
        <end position="250"/>
    </location>
</feature>
<evidence type="ECO:0000256" key="4">
    <source>
        <dbReference type="ARBA" id="ARBA00022475"/>
    </source>
</evidence>
<evidence type="ECO:0000256" key="8">
    <source>
        <dbReference type="ARBA" id="ARBA00023065"/>
    </source>
</evidence>
<comment type="subcellular location">
    <subcellularLocation>
        <location evidence="2">Cell membrane</location>
    </subcellularLocation>
    <subcellularLocation>
        <location evidence="1">Membrane</location>
        <topology evidence="1">Multi-pass membrane protein</topology>
    </subcellularLocation>
</comment>
<comment type="caution">
    <text evidence="14">The sequence shown here is derived from an EMBL/GenBank/DDBJ whole genome shotgun (WGS) entry which is preliminary data.</text>
</comment>
<keyword evidence="10" id="KW-0407">Ion channel</keyword>
<dbReference type="EMBL" id="VYZN01000041">
    <property type="protein sequence ID" value="KAE9531640.1"/>
    <property type="molecule type" value="Genomic_DNA"/>
</dbReference>
<proteinExistence type="predicted"/>
<dbReference type="InterPro" id="IPR006202">
    <property type="entry name" value="Neur_chan_lig-bd"/>
</dbReference>
<dbReference type="PROSITE" id="PS00236">
    <property type="entry name" value="NEUROTR_ION_CHANNEL"/>
    <property type="match status" value="1"/>
</dbReference>
<evidence type="ECO:0008006" key="16">
    <source>
        <dbReference type="Google" id="ProtNLM"/>
    </source>
</evidence>
<evidence type="ECO:0000256" key="9">
    <source>
        <dbReference type="ARBA" id="ARBA00023136"/>
    </source>
</evidence>
<keyword evidence="6" id="KW-0732">Signal</keyword>
<dbReference type="InterPro" id="IPR006028">
    <property type="entry name" value="GABAA/Glycine_rcpt"/>
</dbReference>
<evidence type="ECO:0000256" key="10">
    <source>
        <dbReference type="ARBA" id="ARBA00023303"/>
    </source>
</evidence>
<reference evidence="14 15" key="1">
    <citation type="submission" date="2019-08" db="EMBL/GenBank/DDBJ databases">
        <title>The genome of the soybean aphid Biotype 1, its phylome, world population structure and adaptation to the North American continent.</title>
        <authorList>
            <person name="Giordano R."/>
            <person name="Donthu R.K."/>
            <person name="Hernandez A.G."/>
            <person name="Wright C.L."/>
            <person name="Zimin A.V."/>
        </authorList>
    </citation>
    <scope>NUCLEOTIDE SEQUENCE [LARGE SCALE GENOMIC DNA]</scope>
    <source>
        <tissue evidence="14">Whole aphids</tissue>
    </source>
</reference>
<dbReference type="SUPFAM" id="SSF63712">
    <property type="entry name" value="Nicotinic receptor ligand binding domain-like"/>
    <property type="match status" value="1"/>
</dbReference>
<evidence type="ECO:0000256" key="2">
    <source>
        <dbReference type="ARBA" id="ARBA00004236"/>
    </source>
</evidence>
<dbReference type="SUPFAM" id="SSF90112">
    <property type="entry name" value="Neurotransmitter-gated ion-channel transmembrane pore"/>
    <property type="match status" value="1"/>
</dbReference>
<accession>A0A6G0TG19</accession>
<evidence type="ECO:0000256" key="3">
    <source>
        <dbReference type="ARBA" id="ARBA00022448"/>
    </source>
</evidence>
<evidence type="ECO:0000256" key="7">
    <source>
        <dbReference type="ARBA" id="ARBA00022989"/>
    </source>
</evidence>
<dbReference type="PRINTS" id="PR00253">
    <property type="entry name" value="GABAARECEPTR"/>
</dbReference>
<dbReference type="InterPro" id="IPR036719">
    <property type="entry name" value="Neuro-gated_channel_TM_sf"/>
</dbReference>
<dbReference type="InterPro" id="IPR036734">
    <property type="entry name" value="Neur_chan_lig-bd_sf"/>
</dbReference>
<keyword evidence="15" id="KW-1185">Reference proteome</keyword>
<keyword evidence="8" id="KW-0406">Ion transport</keyword>
<gene>
    <name evidence="14" type="ORF">AGLY_010846</name>
</gene>
<dbReference type="Gene3D" id="2.70.170.10">
    <property type="entry name" value="Neurotransmitter-gated ion-channel ligand-binding domain"/>
    <property type="match status" value="1"/>
</dbReference>
<organism evidence="14 15">
    <name type="scientific">Aphis glycines</name>
    <name type="common">Soybean aphid</name>
    <dbReference type="NCBI Taxonomy" id="307491"/>
    <lineage>
        <taxon>Eukaryota</taxon>
        <taxon>Metazoa</taxon>
        <taxon>Ecdysozoa</taxon>
        <taxon>Arthropoda</taxon>
        <taxon>Hexapoda</taxon>
        <taxon>Insecta</taxon>
        <taxon>Pterygota</taxon>
        <taxon>Neoptera</taxon>
        <taxon>Paraneoptera</taxon>
        <taxon>Hemiptera</taxon>
        <taxon>Sternorrhyncha</taxon>
        <taxon>Aphidomorpha</taxon>
        <taxon>Aphidoidea</taxon>
        <taxon>Aphididae</taxon>
        <taxon>Aphidini</taxon>
        <taxon>Aphis</taxon>
        <taxon>Aphis</taxon>
    </lineage>
</organism>
<evidence type="ECO:0000259" key="12">
    <source>
        <dbReference type="Pfam" id="PF02931"/>
    </source>
</evidence>
<protein>
    <recommendedName>
        <fullName evidence="16">Neurotransmitter-gated ion-channel ligand-binding domain-containing protein</fullName>
    </recommendedName>
</protein>
<feature type="transmembrane region" description="Helical" evidence="11">
    <location>
        <begin position="257"/>
        <end position="274"/>
    </location>
</feature>
<keyword evidence="3" id="KW-0813">Transport</keyword>
<dbReference type="GO" id="GO:0004888">
    <property type="term" value="F:transmembrane signaling receptor activity"/>
    <property type="evidence" value="ECO:0007669"/>
    <property type="project" value="InterPro"/>
</dbReference>
<dbReference type="GO" id="GO:0005254">
    <property type="term" value="F:chloride channel activity"/>
    <property type="evidence" value="ECO:0007669"/>
    <property type="project" value="UniProtKB-ARBA"/>
</dbReference>
<dbReference type="PANTHER" id="PTHR18945">
    <property type="entry name" value="NEUROTRANSMITTER GATED ION CHANNEL"/>
    <property type="match status" value="1"/>
</dbReference>
<dbReference type="InterPro" id="IPR006201">
    <property type="entry name" value="Neur_channel"/>
</dbReference>
<keyword evidence="7 11" id="KW-1133">Transmembrane helix</keyword>
<name>A0A6G0TG19_APHGL</name>